<accession>A0A2N9JDN9</accession>
<evidence type="ECO:0000313" key="3">
    <source>
        <dbReference type="Proteomes" id="UP000238164"/>
    </source>
</evidence>
<dbReference type="EMBL" id="LT985188">
    <property type="protein sequence ID" value="SPD86231.1"/>
    <property type="molecule type" value="Genomic_DNA"/>
</dbReference>
<dbReference type="Proteomes" id="UP000238164">
    <property type="component" value="Chromosome 1"/>
</dbReference>
<reference evidence="2 3" key="1">
    <citation type="submission" date="2018-02" db="EMBL/GenBank/DDBJ databases">
        <authorList>
            <person name="Cohen D.B."/>
            <person name="Kent A.D."/>
        </authorList>
    </citation>
    <scope>NUCLEOTIDE SEQUENCE [LARGE SCALE GENOMIC DNA]</scope>
    <source>
        <strain evidence="2">1</strain>
    </source>
</reference>
<dbReference type="RefSeq" id="WP_173909604.1">
    <property type="nucleotide sequence ID" value="NZ_BAAAGO010000018.1"/>
</dbReference>
<evidence type="ECO:0000313" key="2">
    <source>
        <dbReference type="EMBL" id="SPD86231.1"/>
    </source>
</evidence>
<protein>
    <recommendedName>
        <fullName evidence="1">DUF5679 domain-containing protein</fullName>
    </recommendedName>
</protein>
<dbReference type="InterPro" id="IPR044044">
    <property type="entry name" value="DUF5679"/>
</dbReference>
<dbReference type="Pfam" id="PF18930">
    <property type="entry name" value="DUF5679"/>
    <property type="match status" value="1"/>
</dbReference>
<feature type="domain" description="DUF5679" evidence="1">
    <location>
        <begin position="11"/>
        <end position="49"/>
    </location>
</feature>
<keyword evidence="3" id="KW-1185">Reference proteome</keyword>
<proteinExistence type="predicted"/>
<name>A0A2N9JDN9_9ACTN</name>
<dbReference type="AlphaFoldDB" id="A0A2N9JDN9"/>
<gene>
    <name evidence="2" type="ORF">MPLG2_1195</name>
</gene>
<organism evidence="2 3">
    <name type="scientific">Micropruina glycogenica</name>
    <dbReference type="NCBI Taxonomy" id="75385"/>
    <lineage>
        <taxon>Bacteria</taxon>
        <taxon>Bacillati</taxon>
        <taxon>Actinomycetota</taxon>
        <taxon>Actinomycetes</taxon>
        <taxon>Propionibacteriales</taxon>
        <taxon>Nocardioidaceae</taxon>
        <taxon>Micropruina</taxon>
    </lineage>
</organism>
<sequence length="53" mass="5757">MADDTYSGSFYCVKCKDHRDATGDVTVNAKGTRIAKAKCPECGTNLTRFLPKA</sequence>
<dbReference type="KEGG" id="mgg:MPLG2_1195"/>
<evidence type="ECO:0000259" key="1">
    <source>
        <dbReference type="Pfam" id="PF18930"/>
    </source>
</evidence>